<evidence type="ECO:0000259" key="6">
    <source>
        <dbReference type="Pfam" id="PF00905"/>
    </source>
</evidence>
<proteinExistence type="predicted"/>
<evidence type="ECO:0000256" key="4">
    <source>
        <dbReference type="SAM" id="MobiDB-lite"/>
    </source>
</evidence>
<name>D8JQR0_HYPDA</name>
<dbReference type="InterPro" id="IPR050515">
    <property type="entry name" value="Beta-lactam/transpept"/>
</dbReference>
<dbReference type="Pfam" id="PF03717">
    <property type="entry name" value="PBP_dimer"/>
    <property type="match status" value="1"/>
</dbReference>
<dbReference type="PANTHER" id="PTHR30627:SF1">
    <property type="entry name" value="PEPTIDOGLYCAN D,D-TRANSPEPTIDASE FTSI"/>
    <property type="match status" value="1"/>
</dbReference>
<dbReference type="PANTHER" id="PTHR30627">
    <property type="entry name" value="PEPTIDOGLYCAN D,D-TRANSPEPTIDASE"/>
    <property type="match status" value="1"/>
</dbReference>
<keyword evidence="8" id="KW-0808">Transferase</keyword>
<evidence type="ECO:0000313" key="8">
    <source>
        <dbReference type="EMBL" id="ADJ22062.1"/>
    </source>
</evidence>
<comment type="subcellular location">
    <subcellularLocation>
        <location evidence="1">Membrane</location>
    </subcellularLocation>
</comment>
<dbReference type="Proteomes" id="UP000002033">
    <property type="component" value="Chromosome"/>
</dbReference>
<dbReference type="InterPro" id="IPR036138">
    <property type="entry name" value="PBP_dimer_sf"/>
</dbReference>
<dbReference type="SUPFAM" id="SSF56601">
    <property type="entry name" value="beta-lactamase/transpeptidase-like"/>
    <property type="match status" value="1"/>
</dbReference>
<keyword evidence="3 5" id="KW-0472">Membrane</keyword>
<feature type="domain" description="Penicillin-binding protein dimerisation" evidence="7">
    <location>
        <begin position="70"/>
        <end position="179"/>
    </location>
</feature>
<dbReference type="EC" id="2.4.1.129" evidence="8"/>
<evidence type="ECO:0000256" key="2">
    <source>
        <dbReference type="ARBA" id="ARBA00022645"/>
    </source>
</evidence>
<dbReference type="GO" id="GO:0004180">
    <property type="term" value="F:carboxypeptidase activity"/>
    <property type="evidence" value="ECO:0007669"/>
    <property type="project" value="UniProtKB-KW"/>
</dbReference>
<dbReference type="GO" id="GO:0008658">
    <property type="term" value="F:penicillin binding"/>
    <property type="evidence" value="ECO:0007669"/>
    <property type="project" value="InterPro"/>
</dbReference>
<dbReference type="InterPro" id="IPR005311">
    <property type="entry name" value="PBP_dimer"/>
</dbReference>
<keyword evidence="5" id="KW-0812">Transmembrane</keyword>
<feature type="domain" description="Penicillin-binding protein transpeptidase" evidence="6">
    <location>
        <begin position="241"/>
        <end position="532"/>
    </location>
</feature>
<reference evidence="9" key="1">
    <citation type="journal article" date="2011" name="J. Bacteriol.">
        <title>Genome sequences of eight morphologically diverse alphaproteobacteria.</title>
        <authorList>
            <consortium name="US DOE Joint Genome Institute"/>
            <person name="Brown P.J."/>
            <person name="Kysela D.T."/>
            <person name="Buechlein A."/>
            <person name="Hemmerich C."/>
            <person name="Brun Y.V."/>
        </authorList>
    </citation>
    <scope>NUCLEOTIDE SEQUENCE [LARGE SCALE GENOMIC DNA]</scope>
    <source>
        <strain evidence="9">ATCC 51888 / DSM 1869 / NCIB 11706 / TK 0415</strain>
    </source>
</reference>
<dbReference type="STRING" id="582899.Hden_0237"/>
<dbReference type="Gene3D" id="3.90.1310.10">
    <property type="entry name" value="Penicillin-binding protein 2a (Domain 2)"/>
    <property type="match status" value="1"/>
</dbReference>
<dbReference type="GO" id="GO:0071555">
    <property type="term" value="P:cell wall organization"/>
    <property type="evidence" value="ECO:0007669"/>
    <property type="project" value="TreeGrafter"/>
</dbReference>
<keyword evidence="2" id="KW-0645">Protease</keyword>
<dbReference type="AlphaFoldDB" id="D8JQR0"/>
<organism evidence="8 9">
    <name type="scientific">Hyphomicrobium denitrificans (strain ATCC 51888 / DSM 1869 / NCIMB 11706 / TK 0415)</name>
    <dbReference type="NCBI Taxonomy" id="582899"/>
    <lineage>
        <taxon>Bacteria</taxon>
        <taxon>Pseudomonadati</taxon>
        <taxon>Pseudomonadota</taxon>
        <taxon>Alphaproteobacteria</taxon>
        <taxon>Hyphomicrobiales</taxon>
        <taxon>Hyphomicrobiaceae</taxon>
        <taxon>Hyphomicrobium</taxon>
    </lineage>
</organism>
<evidence type="ECO:0000313" key="9">
    <source>
        <dbReference type="Proteomes" id="UP000002033"/>
    </source>
</evidence>
<dbReference type="Pfam" id="PF00905">
    <property type="entry name" value="Transpeptidase"/>
    <property type="match status" value="1"/>
</dbReference>
<dbReference type="Gene3D" id="3.40.710.10">
    <property type="entry name" value="DD-peptidase/beta-lactamase superfamily"/>
    <property type="match status" value="1"/>
</dbReference>
<dbReference type="RefSeq" id="WP_013214281.1">
    <property type="nucleotide sequence ID" value="NC_014313.1"/>
</dbReference>
<keyword evidence="5" id="KW-1133">Transmembrane helix</keyword>
<dbReference type="InterPro" id="IPR012338">
    <property type="entry name" value="Beta-lactam/transpept-like"/>
</dbReference>
<dbReference type="InterPro" id="IPR001460">
    <property type="entry name" value="PCN-bd_Tpept"/>
</dbReference>
<keyword evidence="2" id="KW-0121">Carboxypeptidase</keyword>
<keyword evidence="9" id="KW-1185">Reference proteome</keyword>
<accession>D8JQR0</accession>
<dbReference type="Gene3D" id="3.30.450.330">
    <property type="match status" value="1"/>
</dbReference>
<feature type="region of interest" description="Disordered" evidence="4">
    <location>
        <begin position="1"/>
        <end position="21"/>
    </location>
</feature>
<evidence type="ECO:0000256" key="5">
    <source>
        <dbReference type="SAM" id="Phobius"/>
    </source>
</evidence>
<dbReference type="GO" id="GO:0016757">
    <property type="term" value="F:glycosyltransferase activity"/>
    <property type="evidence" value="ECO:0007669"/>
    <property type="project" value="UniProtKB-KW"/>
</dbReference>
<dbReference type="SUPFAM" id="SSF56519">
    <property type="entry name" value="Penicillin binding protein dimerisation domain"/>
    <property type="match status" value="1"/>
</dbReference>
<dbReference type="OrthoDB" id="9789078at2"/>
<dbReference type="eggNOG" id="COG0768">
    <property type="taxonomic scope" value="Bacteria"/>
</dbReference>
<keyword evidence="2" id="KW-0378">Hydrolase</keyword>
<keyword evidence="8" id="KW-0328">Glycosyltransferase</keyword>
<protein>
    <submittedName>
        <fullName evidence="8">Peptidoglycan glycosyltransferase</fullName>
        <ecNumber evidence="8">2.4.1.129</ecNumber>
    </submittedName>
</protein>
<evidence type="ECO:0000256" key="3">
    <source>
        <dbReference type="ARBA" id="ARBA00023136"/>
    </source>
</evidence>
<dbReference type="EMBL" id="CP002083">
    <property type="protein sequence ID" value="ADJ22062.1"/>
    <property type="molecule type" value="Genomic_DNA"/>
</dbReference>
<dbReference type="GO" id="GO:0005886">
    <property type="term" value="C:plasma membrane"/>
    <property type="evidence" value="ECO:0007669"/>
    <property type="project" value="TreeGrafter"/>
</dbReference>
<gene>
    <name evidence="8" type="ordered locus">Hden_0237</name>
</gene>
<dbReference type="KEGG" id="hdn:Hden_0237"/>
<evidence type="ECO:0000259" key="7">
    <source>
        <dbReference type="Pfam" id="PF03717"/>
    </source>
</evidence>
<evidence type="ECO:0000256" key="1">
    <source>
        <dbReference type="ARBA" id="ARBA00004370"/>
    </source>
</evidence>
<feature type="transmembrane region" description="Helical" evidence="5">
    <location>
        <begin position="28"/>
        <end position="51"/>
    </location>
</feature>
<sequence length="558" mass="59606">MAADGTLAIGRPAPDDVRKRRTRSATETVVYGFLFFAFAEVAIHLLTLAAGHQAAVTLAVSEPVATSFSRPDIVDRNGRLLATDLEAPSIYADPGVVLDRDELVEKLATVLPDIDQKELLRALSDRSRRFVWVRRGVSPKIAQRVHDLGLPGLSFRYELKRAYPAGLLAGHVLGTVNVDNRGLTGIEKYIDDSVGTDPVHAASLSTRMPVRLSLDIGVQHALEDELDDAEQKYRAAGSAGIVLNVKTGEVLASASTPRINPAWPSQAHDDKYLDKMTAGTYELGSVFKTLTIAMALDEGLAKPDTIIDVRKPLEVGRFTVTDFHPANRPLSVTEVFTHSSNIGAGMLALQAGPDKFEAFLRKFGMLSPLKTEEGPVAAPQLPPKWGKASTITISYGHGLAVAPLQFAAATASVLNDGKPVHPTFLKRYGGDQAAEKSLVTRTTSRDMARLMRLNVTAPDGTGKEADVPGYRVGGKTGTADMPGRGGYSSKSVISSFLGAFPMDDPQYVTFVILFDPKGTAETKGQHTAGYTAAPVTSRLISRIAGQLGVAPTDVAASQ</sequence>
<dbReference type="HOGENOM" id="CLU_009289_6_2_5"/>